<dbReference type="GO" id="GO:0000381">
    <property type="term" value="P:regulation of alternative mRNA splicing, via spliceosome"/>
    <property type="evidence" value="ECO:0007669"/>
    <property type="project" value="TreeGrafter"/>
</dbReference>
<evidence type="ECO:0000256" key="8">
    <source>
        <dbReference type="SAM" id="MobiDB-lite"/>
    </source>
</evidence>
<dbReference type="OrthoDB" id="20943at2759"/>
<evidence type="ECO:0000313" key="11">
    <source>
        <dbReference type="Proteomes" id="UP000192578"/>
    </source>
</evidence>
<dbReference type="PANTHER" id="PTHR47330:SF1">
    <property type="entry name" value="POLY(U)-BINDING-SPLICING FACTOR PUF60"/>
    <property type="match status" value="1"/>
</dbReference>
<dbReference type="PANTHER" id="PTHR47330">
    <property type="entry name" value="POLY(U)-BINDING-SPLICING FACTOR PUF60-B-RELATED"/>
    <property type="match status" value="1"/>
</dbReference>
<dbReference type="SMART" id="SM00360">
    <property type="entry name" value="RRM"/>
    <property type="match status" value="3"/>
</dbReference>
<keyword evidence="3" id="KW-0507">mRNA processing</keyword>
<keyword evidence="6" id="KW-0539">Nucleus</keyword>
<dbReference type="InterPro" id="IPR000504">
    <property type="entry name" value="RRM_dom"/>
</dbReference>
<dbReference type="AlphaFoldDB" id="A0A1W0W9T1"/>
<accession>A0A1W0W9T1</accession>
<protein>
    <submittedName>
        <fullName evidence="10">Poly(U)-binding-splicing factor half pint</fullName>
    </submittedName>
</protein>
<dbReference type="GO" id="GO:0003723">
    <property type="term" value="F:RNA binding"/>
    <property type="evidence" value="ECO:0007669"/>
    <property type="project" value="UniProtKB-UniRule"/>
</dbReference>
<dbReference type="FunFam" id="3.30.70.330:FF:000382">
    <property type="entry name" value="G-patch domain-containing protein"/>
    <property type="match status" value="1"/>
</dbReference>
<dbReference type="GO" id="GO:0071011">
    <property type="term" value="C:precatalytic spliceosome"/>
    <property type="evidence" value="ECO:0007669"/>
    <property type="project" value="TreeGrafter"/>
</dbReference>
<comment type="caution">
    <text evidence="10">The sequence shown here is derived from an EMBL/GenBank/DDBJ whole genome shotgun (WGS) entry which is preliminary data.</text>
</comment>
<keyword evidence="4 7" id="KW-0694">RNA-binding</keyword>
<dbReference type="GO" id="GO:0071013">
    <property type="term" value="C:catalytic step 2 spliceosome"/>
    <property type="evidence" value="ECO:0007669"/>
    <property type="project" value="TreeGrafter"/>
</dbReference>
<dbReference type="GO" id="GO:0000380">
    <property type="term" value="P:alternative mRNA splicing, via spliceosome"/>
    <property type="evidence" value="ECO:0007669"/>
    <property type="project" value="TreeGrafter"/>
</dbReference>
<dbReference type="SMART" id="SM00361">
    <property type="entry name" value="RRM_1"/>
    <property type="match status" value="2"/>
</dbReference>
<evidence type="ECO:0000256" key="7">
    <source>
        <dbReference type="PROSITE-ProRule" id="PRU00176"/>
    </source>
</evidence>
<feature type="compositionally biased region" description="Basic and acidic residues" evidence="8">
    <location>
        <begin position="1"/>
        <end position="11"/>
    </location>
</feature>
<dbReference type="Proteomes" id="UP000192578">
    <property type="component" value="Unassembled WGS sequence"/>
</dbReference>
<evidence type="ECO:0000259" key="9">
    <source>
        <dbReference type="PROSITE" id="PS50102"/>
    </source>
</evidence>
<sequence length="507" mass="55005">MDSKRSHKESTRNGGAHSQFGKVIAGPGAKNDIATLLLHPQNLADLTDDQRSRLAKAQKYATEQSTKHVLMKQTLAHQQQQQKHLQRQQALMLMCRVYVGSISFELKEETIKVAFHPYGPIRSVNMSYDPVLNKHKGFAFVEYELPEAAQLALEGMGGATIGGRSIKVGRPSNMPQAQPLVEEILAEAALGSRIFIASIHPDIGEEDLKSVFEAFGKIVSVSLARASPSSRHKGYGHIEYETFQSAQDAIASMNMFDLGGMLLRVGKAVMPPNTSIQSMALAPGGLPSASAAAAAAVTAKLQALEAVSTSSPPVLARSLSPPPPIGVSMAPAGFAIAPPPIGVVIPKIGGRTITETTNGAAEKQKYVEPAPVHIEEETPQTLHHQENVVIKGSSARHLIMQKLIRQDKSSVVVLRNMVTPEEVDDSLKSEIEEECSRYGTVKHVVIYQERENDNADAPTRVKIFVEFEEATGADNAKIGLNGRFFAGRIVKADIYDRDLFEYQDFSG</sequence>
<evidence type="ECO:0000256" key="1">
    <source>
        <dbReference type="ARBA" id="ARBA00004123"/>
    </source>
</evidence>
<comment type="similarity">
    <text evidence="2">Belongs to the RRM half pint family.</text>
</comment>
<evidence type="ECO:0000256" key="4">
    <source>
        <dbReference type="ARBA" id="ARBA00022884"/>
    </source>
</evidence>
<dbReference type="InterPro" id="IPR034211">
    <property type="entry name" value="PUF60_RRM2"/>
</dbReference>
<evidence type="ECO:0000256" key="3">
    <source>
        <dbReference type="ARBA" id="ARBA00022664"/>
    </source>
</evidence>
<organism evidence="10 11">
    <name type="scientific">Hypsibius exemplaris</name>
    <name type="common">Freshwater tardigrade</name>
    <dbReference type="NCBI Taxonomy" id="2072580"/>
    <lineage>
        <taxon>Eukaryota</taxon>
        <taxon>Metazoa</taxon>
        <taxon>Ecdysozoa</taxon>
        <taxon>Tardigrada</taxon>
        <taxon>Eutardigrada</taxon>
        <taxon>Parachela</taxon>
        <taxon>Hypsibioidea</taxon>
        <taxon>Hypsibiidae</taxon>
        <taxon>Hypsibius</taxon>
    </lineage>
</organism>
<dbReference type="Pfam" id="PF00076">
    <property type="entry name" value="RRM_1"/>
    <property type="match status" value="3"/>
</dbReference>
<dbReference type="InterPro" id="IPR035979">
    <property type="entry name" value="RBD_domain_sf"/>
</dbReference>
<dbReference type="CDD" id="cd12370">
    <property type="entry name" value="RRM1_PUF60"/>
    <property type="match status" value="1"/>
</dbReference>
<feature type="domain" description="RRM" evidence="9">
    <location>
        <begin position="192"/>
        <end position="270"/>
    </location>
</feature>
<dbReference type="InterPro" id="IPR051974">
    <property type="entry name" value="PUF60_regulator"/>
</dbReference>
<dbReference type="Gene3D" id="3.30.70.330">
    <property type="match status" value="3"/>
</dbReference>
<dbReference type="CDD" id="cd12371">
    <property type="entry name" value="RRM2_PUF60"/>
    <property type="match status" value="1"/>
</dbReference>
<keyword evidence="5" id="KW-0508">mRNA splicing</keyword>
<dbReference type="EMBL" id="MTYJ01000158">
    <property type="protein sequence ID" value="OQV11918.1"/>
    <property type="molecule type" value="Genomic_DNA"/>
</dbReference>
<name>A0A1W0W9T1_HYPEX</name>
<feature type="domain" description="RRM" evidence="9">
    <location>
        <begin position="95"/>
        <end position="173"/>
    </location>
</feature>
<comment type="subcellular location">
    <subcellularLocation>
        <location evidence="1">Nucleus</location>
    </subcellularLocation>
</comment>
<proteinExistence type="inferred from homology"/>
<evidence type="ECO:0000256" key="5">
    <source>
        <dbReference type="ARBA" id="ARBA00023187"/>
    </source>
</evidence>
<reference evidence="11" key="1">
    <citation type="submission" date="2017-01" db="EMBL/GenBank/DDBJ databases">
        <title>Comparative genomics of anhydrobiosis in the tardigrade Hypsibius dujardini.</title>
        <authorList>
            <person name="Yoshida Y."/>
            <person name="Koutsovoulos G."/>
            <person name="Laetsch D."/>
            <person name="Stevens L."/>
            <person name="Kumar S."/>
            <person name="Horikawa D."/>
            <person name="Ishino K."/>
            <person name="Komine S."/>
            <person name="Tomita M."/>
            <person name="Blaxter M."/>
            <person name="Arakawa K."/>
        </authorList>
    </citation>
    <scope>NUCLEOTIDE SEQUENCE [LARGE SCALE GENOMIC DNA]</scope>
    <source>
        <strain evidence="11">Z151</strain>
    </source>
</reference>
<dbReference type="FunFam" id="3.30.70.330:FF:000136">
    <property type="entry name" value="poly(U)-binding-splicing factor PUF60 isoform X1"/>
    <property type="match status" value="1"/>
</dbReference>
<feature type="domain" description="RRM" evidence="9">
    <location>
        <begin position="410"/>
        <end position="497"/>
    </location>
</feature>
<gene>
    <name evidence="10" type="ORF">BV898_13796</name>
</gene>
<dbReference type="InterPro" id="IPR034209">
    <property type="entry name" value="PUF60_RRM1"/>
</dbReference>
<evidence type="ECO:0000313" key="10">
    <source>
        <dbReference type="EMBL" id="OQV11918.1"/>
    </source>
</evidence>
<dbReference type="PROSITE" id="PS50102">
    <property type="entry name" value="RRM"/>
    <property type="match status" value="3"/>
</dbReference>
<dbReference type="InterPro" id="IPR003954">
    <property type="entry name" value="RRM_euk-type"/>
</dbReference>
<evidence type="ECO:0000256" key="6">
    <source>
        <dbReference type="ARBA" id="ARBA00023242"/>
    </source>
</evidence>
<dbReference type="GO" id="GO:0006376">
    <property type="term" value="P:mRNA splice site recognition"/>
    <property type="evidence" value="ECO:0007669"/>
    <property type="project" value="TreeGrafter"/>
</dbReference>
<dbReference type="SUPFAM" id="SSF54928">
    <property type="entry name" value="RNA-binding domain, RBD"/>
    <property type="match status" value="2"/>
</dbReference>
<keyword evidence="11" id="KW-1185">Reference proteome</keyword>
<evidence type="ECO:0000256" key="2">
    <source>
        <dbReference type="ARBA" id="ARBA00005987"/>
    </source>
</evidence>
<dbReference type="InterPro" id="IPR012677">
    <property type="entry name" value="Nucleotide-bd_a/b_plait_sf"/>
</dbReference>
<feature type="region of interest" description="Disordered" evidence="8">
    <location>
        <begin position="1"/>
        <end position="24"/>
    </location>
</feature>